<accession>A0A7E5VTP0</accession>
<evidence type="ECO:0000256" key="3">
    <source>
        <dbReference type="ARBA" id="ARBA00004846"/>
    </source>
</evidence>
<dbReference type="Pfam" id="PF01756">
    <property type="entry name" value="ACOX"/>
    <property type="match status" value="1"/>
</dbReference>
<evidence type="ECO:0000259" key="16">
    <source>
        <dbReference type="Pfam" id="PF22924"/>
    </source>
</evidence>
<keyword evidence="10" id="KW-0576">Peroxisome</keyword>
<reference evidence="18" key="1">
    <citation type="submission" date="2025-08" db="UniProtKB">
        <authorList>
            <consortium name="RefSeq"/>
        </authorList>
    </citation>
    <scope>IDENTIFICATION</scope>
</reference>
<evidence type="ECO:0000313" key="17">
    <source>
        <dbReference type="Proteomes" id="UP000322000"/>
    </source>
</evidence>
<keyword evidence="17" id="KW-1185">Reference proteome</keyword>
<dbReference type="Gene3D" id="2.40.110.10">
    <property type="entry name" value="Butyryl-CoA Dehydrogenase, subunit A, domain 2"/>
    <property type="match status" value="1"/>
</dbReference>
<evidence type="ECO:0000256" key="7">
    <source>
        <dbReference type="ARBA" id="ARBA00022832"/>
    </source>
</evidence>
<dbReference type="FunFam" id="1.20.140.10:FF:000005">
    <property type="entry name" value="Acyl-coenzyme A oxidase"/>
    <property type="match status" value="1"/>
</dbReference>
<sequence>MAEKKVCEDLVKERKKCTFNVEELTRLIDGGEDKTMERREVEDMVINAGGLSTKDEVPEEYLSHKERYENAIRKASRLFEVFREYAKTHDTTDAFSPTNKYRVSFGVVKDISPFMLHMGMFVPTLMNQSDPDQVAEWLPKALSMQYIGTYAQTELGHGTFLRGLETTATYDPSTEEFVLNSPTLTSYKWWPGGLAHTANHCVVVAQLYTKGVCHGVHPFLVQIRDLETHMPLEGIKVGEIGPKLGFQTANNGFLGFNHYRIPRRSMLMKNAQVLKDGTYIKSKNDKLTYGTMVFVRVLIVTDLAYELSRAGTIAVRYSAVRHQSQPKPNEPEPQILDYVTQQHKLFIGVATSHAFRVTGNWLWNSYSKVIKDVSKGNMDQLPELHALACCLKAVCSRDAAARVEEFRLACGGHGYMASSNLPIINGIVTATITYEGEFTVLMLQTARFLVKAWKEATTGKVKTPTVSYLVEFFKNDRVIWENTPSTMIKGFQAIAAGKIRTAYETLEKHVKSGMDYEDAWNSASVQLVNASEAHCRAILTEISWKEMVRLSTTVSPSLAQVLLQLAELYLIYWTLEKRGDHLMYSTITRDDIQKLQTRYEELLALIRPNAIGLVDAFDVRDEILNSTLGAYDGRVYERLMEEALKSPLNAEPVNQSFHKYLKPLMLKAKL</sequence>
<evidence type="ECO:0000259" key="15">
    <source>
        <dbReference type="Pfam" id="PF14749"/>
    </source>
</evidence>
<name>A0A7E5VTP0_TRINI</name>
<dbReference type="FunFam" id="2.40.110.10:FF:000003">
    <property type="entry name" value="Acyl-coenzyme A oxidase"/>
    <property type="match status" value="1"/>
</dbReference>
<evidence type="ECO:0000256" key="8">
    <source>
        <dbReference type="ARBA" id="ARBA00023002"/>
    </source>
</evidence>
<comment type="similarity">
    <text evidence="4 11">Belongs to the acyl-CoA oxidase family.</text>
</comment>
<evidence type="ECO:0000256" key="5">
    <source>
        <dbReference type="ARBA" id="ARBA00022630"/>
    </source>
</evidence>
<keyword evidence="9" id="KW-0443">Lipid metabolism</keyword>
<keyword evidence="5 11" id="KW-0285">Flavoprotein</keyword>
<dbReference type="OrthoDB" id="538336at2759"/>
<comment type="pathway">
    <text evidence="3">Lipid metabolism; peroxisomal fatty acid beta-oxidation.</text>
</comment>
<dbReference type="GO" id="GO:0055088">
    <property type="term" value="P:lipid homeostasis"/>
    <property type="evidence" value="ECO:0007669"/>
    <property type="project" value="TreeGrafter"/>
</dbReference>
<protein>
    <recommendedName>
        <fullName evidence="11">Acyl-coenzyme A oxidase</fullName>
    </recommendedName>
</protein>
<feature type="active site" description="Proton acceptor" evidence="12">
    <location>
        <position position="435"/>
    </location>
</feature>
<dbReference type="PIRSF" id="PIRSF000168">
    <property type="entry name" value="Acyl-CoA_oxidase"/>
    <property type="match status" value="1"/>
</dbReference>
<dbReference type="Pfam" id="PF14749">
    <property type="entry name" value="Acyl-CoA_ox_N"/>
    <property type="match status" value="1"/>
</dbReference>
<dbReference type="Proteomes" id="UP000322000">
    <property type="component" value="Chromosome 8"/>
</dbReference>
<dbReference type="InterPro" id="IPR037069">
    <property type="entry name" value="AcylCoA_DH/ox_N_sf"/>
</dbReference>
<dbReference type="RefSeq" id="XP_026731715.1">
    <property type="nucleotide sequence ID" value="XM_026875914.1"/>
</dbReference>
<comment type="cofactor">
    <cofactor evidence="1">
        <name>FAD</name>
        <dbReference type="ChEBI" id="CHEBI:57692"/>
    </cofactor>
</comment>
<dbReference type="FunFam" id="1.20.140.10:FF:000013">
    <property type="entry name" value="Acyl-coenzyme A oxidase"/>
    <property type="match status" value="1"/>
</dbReference>
<evidence type="ECO:0000256" key="9">
    <source>
        <dbReference type="ARBA" id="ARBA00023098"/>
    </source>
</evidence>
<evidence type="ECO:0000256" key="6">
    <source>
        <dbReference type="ARBA" id="ARBA00022827"/>
    </source>
</evidence>
<evidence type="ECO:0000256" key="1">
    <source>
        <dbReference type="ARBA" id="ARBA00001974"/>
    </source>
</evidence>
<evidence type="ECO:0000256" key="4">
    <source>
        <dbReference type="ARBA" id="ARBA00006288"/>
    </source>
</evidence>
<dbReference type="Pfam" id="PF22924">
    <property type="entry name" value="ACOX_C_alpha1"/>
    <property type="match status" value="1"/>
</dbReference>
<dbReference type="KEGG" id="tnl:113496636"/>
<gene>
    <name evidence="18" type="primary">LOC113496636</name>
</gene>
<feature type="domain" description="Acyl-CoA oxidase C-terminal" evidence="14">
    <location>
        <begin position="484"/>
        <end position="665"/>
    </location>
</feature>
<keyword evidence="8" id="KW-0560">Oxidoreductase</keyword>
<dbReference type="InterPro" id="IPR029320">
    <property type="entry name" value="Acyl-CoA_ox_N"/>
</dbReference>
<dbReference type="SUPFAM" id="SSF56645">
    <property type="entry name" value="Acyl-CoA dehydrogenase NM domain-like"/>
    <property type="match status" value="1"/>
</dbReference>
<dbReference type="PANTHER" id="PTHR10909:SF250">
    <property type="entry name" value="PEROXISOMAL ACYL-COENZYME A OXIDASE 1"/>
    <property type="match status" value="1"/>
</dbReference>
<dbReference type="Gene3D" id="1.10.540.10">
    <property type="entry name" value="Acyl-CoA dehydrogenase/oxidase, N-terminal domain"/>
    <property type="match status" value="1"/>
</dbReference>
<dbReference type="InterPro" id="IPR012258">
    <property type="entry name" value="Acyl-CoA_oxidase"/>
</dbReference>
<dbReference type="GeneID" id="113496636"/>
<dbReference type="InterPro" id="IPR055060">
    <property type="entry name" value="ACOX_C_alpha1"/>
</dbReference>
<evidence type="ECO:0000256" key="2">
    <source>
        <dbReference type="ARBA" id="ARBA00004275"/>
    </source>
</evidence>
<dbReference type="GO" id="GO:0003997">
    <property type="term" value="F:acyl-CoA oxidase activity"/>
    <property type="evidence" value="ECO:0007669"/>
    <property type="project" value="InterPro"/>
</dbReference>
<dbReference type="Gene3D" id="1.20.140.10">
    <property type="entry name" value="Butyryl-CoA Dehydrogenase, subunit A, domain 3"/>
    <property type="match status" value="2"/>
</dbReference>
<organism evidence="17 18">
    <name type="scientific">Trichoplusia ni</name>
    <name type="common">Cabbage looper</name>
    <dbReference type="NCBI Taxonomy" id="7111"/>
    <lineage>
        <taxon>Eukaryota</taxon>
        <taxon>Metazoa</taxon>
        <taxon>Ecdysozoa</taxon>
        <taxon>Arthropoda</taxon>
        <taxon>Hexapoda</taxon>
        <taxon>Insecta</taxon>
        <taxon>Pterygota</taxon>
        <taxon>Neoptera</taxon>
        <taxon>Endopterygota</taxon>
        <taxon>Lepidoptera</taxon>
        <taxon>Glossata</taxon>
        <taxon>Ditrysia</taxon>
        <taxon>Noctuoidea</taxon>
        <taxon>Noctuidae</taxon>
        <taxon>Plusiinae</taxon>
        <taxon>Trichoplusia</taxon>
    </lineage>
</organism>
<proteinExistence type="inferred from homology"/>
<evidence type="ECO:0000259" key="14">
    <source>
        <dbReference type="Pfam" id="PF01756"/>
    </source>
</evidence>
<dbReference type="GO" id="GO:0033540">
    <property type="term" value="P:fatty acid beta-oxidation using acyl-CoA oxidase"/>
    <property type="evidence" value="ECO:0007669"/>
    <property type="project" value="TreeGrafter"/>
</dbReference>
<comment type="subcellular location">
    <subcellularLocation>
        <location evidence="2">Peroxisome</location>
    </subcellularLocation>
</comment>
<evidence type="ECO:0000313" key="18">
    <source>
        <dbReference type="RefSeq" id="XP_026731715.1"/>
    </source>
</evidence>
<dbReference type="SUPFAM" id="SSF47203">
    <property type="entry name" value="Acyl-CoA dehydrogenase C-terminal domain-like"/>
    <property type="match status" value="2"/>
</dbReference>
<dbReference type="FunCoup" id="A0A7E5VTP0">
    <property type="interactions" value="1637"/>
</dbReference>
<feature type="domain" description="Acyl-coenzyme A oxidase N-terminal" evidence="15">
    <location>
        <begin position="20"/>
        <end position="147"/>
    </location>
</feature>
<dbReference type="GO" id="GO:0005777">
    <property type="term" value="C:peroxisome"/>
    <property type="evidence" value="ECO:0007669"/>
    <property type="project" value="UniProtKB-SubCell"/>
</dbReference>
<dbReference type="InterPro" id="IPR009100">
    <property type="entry name" value="AcylCoA_DH/oxidase_NM_dom_sf"/>
</dbReference>
<dbReference type="GO" id="GO:0005504">
    <property type="term" value="F:fatty acid binding"/>
    <property type="evidence" value="ECO:0007669"/>
    <property type="project" value="TreeGrafter"/>
</dbReference>
<dbReference type="PANTHER" id="PTHR10909">
    <property type="entry name" value="ELECTRON TRANSPORT OXIDOREDUCTASE"/>
    <property type="match status" value="1"/>
</dbReference>
<evidence type="ECO:0000256" key="13">
    <source>
        <dbReference type="PIRSR" id="PIRSR000168-2"/>
    </source>
</evidence>
<feature type="binding site" evidence="13">
    <location>
        <position position="153"/>
    </location>
    <ligand>
        <name>FAD</name>
        <dbReference type="ChEBI" id="CHEBI:57692"/>
    </ligand>
</feature>
<dbReference type="AlphaFoldDB" id="A0A7E5VTP0"/>
<evidence type="ECO:0000256" key="10">
    <source>
        <dbReference type="ARBA" id="ARBA00023140"/>
    </source>
</evidence>
<dbReference type="GO" id="GO:0071949">
    <property type="term" value="F:FAD binding"/>
    <property type="evidence" value="ECO:0007669"/>
    <property type="project" value="InterPro"/>
</dbReference>
<evidence type="ECO:0000256" key="11">
    <source>
        <dbReference type="PIRNR" id="PIRNR000168"/>
    </source>
</evidence>
<dbReference type="InParanoid" id="A0A7E5VTP0"/>
<feature type="binding site" evidence="13">
    <location>
        <position position="192"/>
    </location>
    <ligand>
        <name>FAD</name>
        <dbReference type="ChEBI" id="CHEBI:57692"/>
    </ligand>
</feature>
<keyword evidence="6 11" id="KW-0274">FAD</keyword>
<dbReference type="InterPro" id="IPR002655">
    <property type="entry name" value="Acyl-CoA_oxidase_C"/>
</dbReference>
<dbReference type="InterPro" id="IPR036250">
    <property type="entry name" value="AcylCo_DH-like_C"/>
</dbReference>
<keyword evidence="7" id="KW-0276">Fatty acid metabolism</keyword>
<dbReference type="InterPro" id="IPR046373">
    <property type="entry name" value="Acyl-CoA_Oxase/DH_mid-dom_sf"/>
</dbReference>
<feature type="domain" description="Acyl-CoA oxidase C-alpha1" evidence="16">
    <location>
        <begin position="289"/>
        <end position="450"/>
    </location>
</feature>
<evidence type="ECO:0000256" key="12">
    <source>
        <dbReference type="PIRSR" id="PIRSR000168-1"/>
    </source>
</evidence>